<organism evidence="1 2">
    <name type="scientific">Amoebophilus asiaticus (strain 5a2)</name>
    <dbReference type="NCBI Taxonomy" id="452471"/>
    <lineage>
        <taxon>Bacteria</taxon>
        <taxon>Pseudomonadati</taxon>
        <taxon>Bacteroidota</taxon>
        <taxon>Cytophagia</taxon>
        <taxon>Cytophagales</taxon>
        <taxon>Amoebophilaceae</taxon>
        <taxon>Candidatus Amoebophilus</taxon>
    </lineage>
</organism>
<sequence length="52" mass="6119">MQIGNNASLLREKSIILEFKGLINYAYSYLQQSPKKYKYKHTWLPVCKILKG</sequence>
<name>C3L4K5_AMOA5</name>
<evidence type="ECO:0000313" key="1">
    <source>
        <dbReference type="EMBL" id="ACP20923.1"/>
    </source>
</evidence>
<reference evidence="1 2" key="1">
    <citation type="journal article" date="2010" name="J. Bacteriol.">
        <title>The genome of the amoeba symbiont 'Candidatus Amoebophilus asiaticus' reveals common mechanisms for host cell interaction among amoeba-associated bacteria.</title>
        <authorList>
            <person name="Schmitz-Esser S."/>
            <person name="Tischler P."/>
            <person name="Arnold R."/>
            <person name="Montanaro J."/>
            <person name="Wagner M."/>
            <person name="Rattei T."/>
            <person name="Horn M."/>
        </authorList>
    </citation>
    <scope>NUCLEOTIDE SEQUENCE [LARGE SCALE GENOMIC DNA]</scope>
    <source>
        <strain evidence="1 2">5a2</strain>
    </source>
</reference>
<evidence type="ECO:0000313" key="2">
    <source>
        <dbReference type="Proteomes" id="UP000001227"/>
    </source>
</evidence>
<dbReference type="Proteomes" id="UP000001227">
    <property type="component" value="Chromosome"/>
</dbReference>
<proteinExistence type="predicted"/>
<protein>
    <submittedName>
        <fullName evidence="1">Uncharacterized protein</fullName>
    </submittedName>
</protein>
<dbReference type="HOGENOM" id="CLU_3076073_0_0_10"/>
<dbReference type="KEGG" id="aas:Aasi_1604"/>
<keyword evidence="2" id="KW-1185">Reference proteome</keyword>
<gene>
    <name evidence="1" type="ordered locus">Aasi_1604</name>
</gene>
<dbReference type="STRING" id="452471.Aasi_1604"/>
<accession>C3L4K5</accession>
<dbReference type="AlphaFoldDB" id="C3L4K5"/>
<dbReference type="EMBL" id="CP001102">
    <property type="protein sequence ID" value="ACP20923.1"/>
    <property type="molecule type" value="Genomic_DNA"/>
</dbReference>